<dbReference type="Proteomes" id="UP000223596">
    <property type="component" value="Unassembled WGS sequence"/>
</dbReference>
<evidence type="ECO:0000259" key="2">
    <source>
        <dbReference type="Pfam" id="PF14751"/>
    </source>
</evidence>
<keyword evidence="1" id="KW-0472">Membrane</keyword>
<dbReference type="RefSeq" id="WP_003519464.1">
    <property type="nucleotide sequence ID" value="NZ_CP013828.1"/>
</dbReference>
<protein>
    <submittedName>
        <fullName evidence="3">Uncharacterized protein DUF4474</fullName>
    </submittedName>
</protein>
<organism evidence="3 4">
    <name type="scientific">Acetivibrio thermocellus AD2</name>
    <dbReference type="NCBI Taxonomy" id="1138384"/>
    <lineage>
        <taxon>Bacteria</taxon>
        <taxon>Bacillati</taxon>
        <taxon>Bacillota</taxon>
        <taxon>Clostridia</taxon>
        <taxon>Eubacteriales</taxon>
        <taxon>Oscillospiraceae</taxon>
        <taxon>Acetivibrio</taxon>
    </lineage>
</organism>
<dbReference type="GeneID" id="35803879"/>
<dbReference type="Pfam" id="PF14751">
    <property type="entry name" value="DUF4474"/>
    <property type="match status" value="1"/>
</dbReference>
<keyword evidence="1" id="KW-0812">Transmembrane</keyword>
<evidence type="ECO:0000313" key="3">
    <source>
        <dbReference type="EMBL" id="PFH02097.1"/>
    </source>
</evidence>
<dbReference type="InterPro" id="IPR029322">
    <property type="entry name" value="DUF4474"/>
</dbReference>
<feature type="domain" description="DUF4474" evidence="2">
    <location>
        <begin position="71"/>
        <end position="312"/>
    </location>
</feature>
<dbReference type="AlphaFoldDB" id="A0AB36TDV1"/>
<accession>A0AB36TDV1</accession>
<evidence type="ECO:0000313" key="4">
    <source>
        <dbReference type="Proteomes" id="UP000223596"/>
    </source>
</evidence>
<sequence length="337" mass="38919">MFDEVRDVTALLNSNVLLIAGTIIALVVIVLIALIVRKKLFIKLVSFLNKHIDALLFLIGIGKKKADKQKLNQSFAIAGYAYDEKQDIFYSTKDAWQRKFGYCRLYDEAAAPLGMIVDCEPIHFEYKGKRWLIQFWKGQYDLPTGAEVGVYATDKPDINIPGLFKGTFYNSIKDDEFLWMSFTLKKNGKVLFERGDRHWWLTGFKLGEFSQPWELTMEITITLKDAVMCSAFIDGLKRAGYTNKEIKRYGNSVRVIFDKPRTPQPFTRTKVTDEIIQKKNKLLCDLYNEVTKGCVTLEEKIAAIREKAPELYQHILGLGRPKELYSSYKRIQRHLTE</sequence>
<reference evidence="3 4" key="1">
    <citation type="submission" date="2017-09" db="EMBL/GenBank/DDBJ databases">
        <title>Evaluation of Pacific Biosciences Sequencing Technology to Finishing C. thermocellum Genome Sequences.</title>
        <authorList>
            <person name="Brown S."/>
        </authorList>
    </citation>
    <scope>NUCLEOTIDE SEQUENCE [LARGE SCALE GENOMIC DNA]</scope>
    <source>
        <strain evidence="3 4">AD2</strain>
    </source>
</reference>
<comment type="caution">
    <text evidence="3">The sequence shown here is derived from an EMBL/GenBank/DDBJ whole genome shotgun (WGS) entry which is preliminary data.</text>
</comment>
<gene>
    <name evidence="3" type="ORF">M972_11860</name>
</gene>
<keyword evidence="1" id="KW-1133">Transmembrane helix</keyword>
<evidence type="ECO:0000256" key="1">
    <source>
        <dbReference type="SAM" id="Phobius"/>
    </source>
</evidence>
<proteinExistence type="predicted"/>
<name>A0AB36TDV1_ACETH</name>
<dbReference type="EMBL" id="PDBW01000001">
    <property type="protein sequence ID" value="PFH02097.1"/>
    <property type="molecule type" value="Genomic_DNA"/>
</dbReference>
<feature type="transmembrane region" description="Helical" evidence="1">
    <location>
        <begin position="16"/>
        <end position="36"/>
    </location>
</feature>